<comment type="caution">
    <text evidence="1">The sequence shown here is derived from an EMBL/GenBank/DDBJ whole genome shotgun (WGS) entry which is preliminary data.</text>
</comment>
<dbReference type="EMBL" id="JABSTQ010011494">
    <property type="protein sequence ID" value="KAG0410731.1"/>
    <property type="molecule type" value="Genomic_DNA"/>
</dbReference>
<protein>
    <submittedName>
        <fullName evidence="1">Uncharacterized protein</fullName>
    </submittedName>
</protein>
<gene>
    <name evidence="1" type="ORF">HPB47_012152</name>
</gene>
<name>A0AC60NUL3_IXOPE</name>
<sequence length="301" mass="32682">MTWKPPPPTGPPRGVKHAQQPRRESCPIPMAALSPQPHLLSPSPHILQHSSVTGDNGHPVANRLLCQSLAATSGDVLEKSTVAEEAVGGSEERTQRKPGGLPEMSRERRHESPDPVYLPRGTVTIPLARTEDSVLHQVPLSTADVAKLRRLAENNGLYRIQVVDHQSEDPRATVSSFMKACSVYESGLTDSLTLTLDRNGALLGTTVFSGQQCEGSHVPDYRLASFNTTLTVSLVNLAPAPDTQTYIRRLEQEKADKARGDSGDNRSFFAKYWMYIMPLLIFLLISGVSNPEGQGSGGSGR</sequence>
<organism evidence="1 2">
    <name type="scientific">Ixodes persulcatus</name>
    <name type="common">Taiga tick</name>
    <dbReference type="NCBI Taxonomy" id="34615"/>
    <lineage>
        <taxon>Eukaryota</taxon>
        <taxon>Metazoa</taxon>
        <taxon>Ecdysozoa</taxon>
        <taxon>Arthropoda</taxon>
        <taxon>Chelicerata</taxon>
        <taxon>Arachnida</taxon>
        <taxon>Acari</taxon>
        <taxon>Parasitiformes</taxon>
        <taxon>Ixodida</taxon>
        <taxon>Ixodoidea</taxon>
        <taxon>Ixodidae</taxon>
        <taxon>Ixodinae</taxon>
        <taxon>Ixodes</taxon>
    </lineage>
</organism>
<dbReference type="Proteomes" id="UP000805193">
    <property type="component" value="Unassembled WGS sequence"/>
</dbReference>
<reference evidence="1 2" key="1">
    <citation type="journal article" date="2020" name="Cell">
        <title>Large-Scale Comparative Analyses of Tick Genomes Elucidate Their Genetic Diversity and Vector Capacities.</title>
        <authorList>
            <consortium name="Tick Genome and Microbiome Consortium (TIGMIC)"/>
            <person name="Jia N."/>
            <person name="Wang J."/>
            <person name="Shi W."/>
            <person name="Du L."/>
            <person name="Sun Y."/>
            <person name="Zhan W."/>
            <person name="Jiang J.F."/>
            <person name="Wang Q."/>
            <person name="Zhang B."/>
            <person name="Ji P."/>
            <person name="Bell-Sakyi L."/>
            <person name="Cui X.M."/>
            <person name="Yuan T.T."/>
            <person name="Jiang B.G."/>
            <person name="Yang W.F."/>
            <person name="Lam T.T."/>
            <person name="Chang Q.C."/>
            <person name="Ding S.J."/>
            <person name="Wang X.J."/>
            <person name="Zhu J.G."/>
            <person name="Ruan X.D."/>
            <person name="Zhao L."/>
            <person name="Wei J.T."/>
            <person name="Ye R.Z."/>
            <person name="Que T.C."/>
            <person name="Du C.H."/>
            <person name="Zhou Y.H."/>
            <person name="Cheng J.X."/>
            <person name="Dai P.F."/>
            <person name="Guo W.B."/>
            <person name="Han X.H."/>
            <person name="Huang E.J."/>
            <person name="Li L.F."/>
            <person name="Wei W."/>
            <person name="Gao Y.C."/>
            <person name="Liu J.Z."/>
            <person name="Shao H.Z."/>
            <person name="Wang X."/>
            <person name="Wang C.C."/>
            <person name="Yang T.C."/>
            <person name="Huo Q.B."/>
            <person name="Li W."/>
            <person name="Chen H.Y."/>
            <person name="Chen S.E."/>
            <person name="Zhou L.G."/>
            <person name="Ni X.B."/>
            <person name="Tian J.H."/>
            <person name="Sheng Y."/>
            <person name="Liu T."/>
            <person name="Pan Y.S."/>
            <person name="Xia L.Y."/>
            <person name="Li J."/>
            <person name="Zhao F."/>
            <person name="Cao W.C."/>
        </authorList>
    </citation>
    <scope>NUCLEOTIDE SEQUENCE [LARGE SCALE GENOMIC DNA]</scope>
    <source>
        <strain evidence="1">Iper-2018</strain>
    </source>
</reference>
<accession>A0AC60NUL3</accession>
<evidence type="ECO:0000313" key="2">
    <source>
        <dbReference type="Proteomes" id="UP000805193"/>
    </source>
</evidence>
<evidence type="ECO:0000313" key="1">
    <source>
        <dbReference type="EMBL" id="KAG0410731.1"/>
    </source>
</evidence>
<keyword evidence="2" id="KW-1185">Reference proteome</keyword>
<proteinExistence type="predicted"/>